<reference evidence="7" key="2">
    <citation type="journal article" date="2024" name="Plant">
        <title>Genomic evolution and insights into agronomic trait innovations of Sesamum species.</title>
        <authorList>
            <person name="Miao H."/>
            <person name="Wang L."/>
            <person name="Qu L."/>
            <person name="Liu H."/>
            <person name="Sun Y."/>
            <person name="Le M."/>
            <person name="Wang Q."/>
            <person name="Wei S."/>
            <person name="Zheng Y."/>
            <person name="Lin W."/>
            <person name="Duan Y."/>
            <person name="Cao H."/>
            <person name="Xiong S."/>
            <person name="Wang X."/>
            <person name="Wei L."/>
            <person name="Li C."/>
            <person name="Ma Q."/>
            <person name="Ju M."/>
            <person name="Zhao R."/>
            <person name="Li G."/>
            <person name="Mu C."/>
            <person name="Tian Q."/>
            <person name="Mei H."/>
            <person name="Zhang T."/>
            <person name="Gao T."/>
            <person name="Zhang H."/>
        </authorList>
    </citation>
    <scope>NUCLEOTIDE SEQUENCE</scope>
    <source>
        <strain evidence="7">KEN1</strain>
    </source>
</reference>
<evidence type="ECO:0000256" key="3">
    <source>
        <dbReference type="RuleBase" id="RU003460"/>
    </source>
</evidence>
<evidence type="ECO:0000256" key="1">
    <source>
        <dbReference type="ARBA" id="ARBA00004613"/>
    </source>
</evidence>
<evidence type="ECO:0000313" key="7">
    <source>
        <dbReference type="EMBL" id="KAL0452109.1"/>
    </source>
</evidence>
<comment type="similarity">
    <text evidence="3">Belongs to the expansin family.</text>
</comment>
<keyword evidence="4" id="KW-0732">Signal</keyword>
<organism evidence="7">
    <name type="scientific">Sesamum latifolium</name>
    <dbReference type="NCBI Taxonomy" id="2727402"/>
    <lineage>
        <taxon>Eukaryota</taxon>
        <taxon>Viridiplantae</taxon>
        <taxon>Streptophyta</taxon>
        <taxon>Embryophyta</taxon>
        <taxon>Tracheophyta</taxon>
        <taxon>Spermatophyta</taxon>
        <taxon>Magnoliopsida</taxon>
        <taxon>eudicotyledons</taxon>
        <taxon>Gunneridae</taxon>
        <taxon>Pentapetalae</taxon>
        <taxon>asterids</taxon>
        <taxon>lamiids</taxon>
        <taxon>Lamiales</taxon>
        <taxon>Pedaliaceae</taxon>
        <taxon>Sesamum</taxon>
    </lineage>
</organism>
<dbReference type="InterPro" id="IPR007118">
    <property type="entry name" value="Expan_Lol_pI"/>
</dbReference>
<dbReference type="InterPro" id="IPR009009">
    <property type="entry name" value="RlpA-like_DPBB"/>
</dbReference>
<dbReference type="Gene3D" id="2.40.40.10">
    <property type="entry name" value="RlpA-like domain"/>
    <property type="match status" value="1"/>
</dbReference>
<dbReference type="AlphaFoldDB" id="A0AAW2XEA6"/>
<sequence>MFSRVFQPLTFSTIAVVLLLLFNNCASTNPSTFSDAVATWYGSPTGSGSGGGCGFENDVANAPYNGMIAAGNNNIYKSGKGCGACYQVKCANHSLCVGSPITITITDECPGACNNEAFHFDLSGKAFGSLAKPGHADALRKAGKINIKYKRVPCNYNAGMTFKIDAGSNPNYLAFAIEHVHGDGDVAAVEISASNSNGWMAMQPSWGATWKVGLPVGLKGPYSVRVTTIQSGRKVVAHQAIPANWAPGQHYLSHTK</sequence>
<feature type="chain" id="PRO_5043901505" evidence="4">
    <location>
        <begin position="28"/>
        <end position="256"/>
    </location>
</feature>
<dbReference type="InterPro" id="IPR007117">
    <property type="entry name" value="Expansin_CBD"/>
</dbReference>
<evidence type="ECO:0000259" key="6">
    <source>
        <dbReference type="PROSITE" id="PS50843"/>
    </source>
</evidence>
<dbReference type="InterPro" id="IPR036908">
    <property type="entry name" value="RlpA-like_sf"/>
</dbReference>
<name>A0AAW2XEA6_9LAMI</name>
<dbReference type="SMART" id="SM00837">
    <property type="entry name" value="DPBB_1"/>
    <property type="match status" value="1"/>
</dbReference>
<comment type="subcellular location">
    <subcellularLocation>
        <location evidence="1">Secreted</location>
    </subcellularLocation>
</comment>
<dbReference type="PRINTS" id="PR01225">
    <property type="entry name" value="EXPANSNFAMLY"/>
</dbReference>
<feature type="signal peptide" evidence="4">
    <location>
        <begin position="1"/>
        <end position="27"/>
    </location>
</feature>
<evidence type="ECO:0000259" key="5">
    <source>
        <dbReference type="PROSITE" id="PS50842"/>
    </source>
</evidence>
<feature type="domain" description="Expansin-like EG45" evidence="5">
    <location>
        <begin position="50"/>
        <end position="159"/>
    </location>
</feature>
<keyword evidence="2" id="KW-0964">Secreted</keyword>
<dbReference type="PRINTS" id="PR00829">
    <property type="entry name" value="LOLP1ALLERGN"/>
</dbReference>
<evidence type="ECO:0000256" key="4">
    <source>
        <dbReference type="SAM" id="SignalP"/>
    </source>
</evidence>
<dbReference type="EMBL" id="JACGWN010000004">
    <property type="protein sequence ID" value="KAL0452109.1"/>
    <property type="molecule type" value="Genomic_DNA"/>
</dbReference>
<dbReference type="PANTHER" id="PTHR31692:SF56">
    <property type="entry name" value="EXPANSIN-B2-RELATED"/>
    <property type="match status" value="1"/>
</dbReference>
<comment type="caution">
    <text evidence="7">The sequence shown here is derived from an EMBL/GenBank/DDBJ whole genome shotgun (WGS) entry which is preliminary data.</text>
</comment>
<dbReference type="GO" id="GO:0005576">
    <property type="term" value="C:extracellular region"/>
    <property type="evidence" value="ECO:0007669"/>
    <property type="project" value="UniProtKB-SubCell"/>
</dbReference>
<dbReference type="Pfam" id="PF01357">
    <property type="entry name" value="Expansin_C"/>
    <property type="match status" value="1"/>
</dbReference>
<dbReference type="InterPro" id="IPR007112">
    <property type="entry name" value="Expansin/allergen_DPBB_dom"/>
</dbReference>
<dbReference type="Pfam" id="PF03330">
    <property type="entry name" value="DPBB_1"/>
    <property type="match status" value="1"/>
</dbReference>
<reference evidence="7" key="1">
    <citation type="submission" date="2020-06" db="EMBL/GenBank/DDBJ databases">
        <authorList>
            <person name="Li T."/>
            <person name="Hu X."/>
            <person name="Zhang T."/>
            <person name="Song X."/>
            <person name="Zhang H."/>
            <person name="Dai N."/>
            <person name="Sheng W."/>
            <person name="Hou X."/>
            <person name="Wei L."/>
        </authorList>
    </citation>
    <scope>NUCLEOTIDE SEQUENCE</scope>
    <source>
        <strain evidence="7">KEN1</strain>
        <tissue evidence="7">Leaf</tissue>
    </source>
</reference>
<proteinExistence type="inferred from homology"/>
<dbReference type="SUPFAM" id="SSF49590">
    <property type="entry name" value="PHL pollen allergen"/>
    <property type="match status" value="1"/>
</dbReference>
<evidence type="ECO:0000256" key="2">
    <source>
        <dbReference type="ARBA" id="ARBA00022525"/>
    </source>
</evidence>
<feature type="domain" description="Expansin-like CBD" evidence="6">
    <location>
        <begin position="171"/>
        <end position="253"/>
    </location>
</feature>
<dbReference type="GO" id="GO:0009653">
    <property type="term" value="P:anatomical structure morphogenesis"/>
    <property type="evidence" value="ECO:0007669"/>
    <property type="project" value="UniProtKB-ARBA"/>
</dbReference>
<gene>
    <name evidence="7" type="ORF">Slati_1189000</name>
</gene>
<dbReference type="Gene3D" id="2.60.40.760">
    <property type="entry name" value="Expansin, cellulose-binding-like domain"/>
    <property type="match status" value="1"/>
</dbReference>
<dbReference type="SUPFAM" id="SSF50685">
    <property type="entry name" value="Barwin-like endoglucanases"/>
    <property type="match status" value="1"/>
</dbReference>
<protein>
    <submittedName>
        <fullName evidence="7">Expansin-B2</fullName>
    </submittedName>
</protein>
<dbReference type="PROSITE" id="PS50843">
    <property type="entry name" value="EXPANSIN_CBD"/>
    <property type="match status" value="1"/>
</dbReference>
<accession>A0AAW2XEA6</accession>
<dbReference type="PROSITE" id="PS50842">
    <property type="entry name" value="EXPANSIN_EG45"/>
    <property type="match status" value="1"/>
</dbReference>
<dbReference type="PANTHER" id="PTHR31692">
    <property type="entry name" value="EXPANSIN-B3"/>
    <property type="match status" value="1"/>
</dbReference>
<dbReference type="InterPro" id="IPR036749">
    <property type="entry name" value="Expansin_CBD_sf"/>
</dbReference>
<dbReference type="InterPro" id="IPR005795">
    <property type="entry name" value="LolPI"/>
</dbReference>